<dbReference type="EC" id="2.7.4.6" evidence="2 13"/>
<keyword evidence="7 13" id="KW-0479">Metal-binding</keyword>
<feature type="binding site" evidence="13 14">
    <location>
        <position position="9"/>
    </location>
    <ligand>
        <name>ATP</name>
        <dbReference type="ChEBI" id="CHEBI:30616"/>
    </ligand>
</feature>
<evidence type="ECO:0000256" key="8">
    <source>
        <dbReference type="ARBA" id="ARBA00022741"/>
    </source>
</evidence>
<comment type="subcellular location">
    <subcellularLocation>
        <location evidence="13">Cytoplasm</location>
    </subcellularLocation>
</comment>
<evidence type="ECO:0000256" key="12">
    <source>
        <dbReference type="ARBA" id="ARBA00023080"/>
    </source>
</evidence>
<evidence type="ECO:0000256" key="2">
    <source>
        <dbReference type="ARBA" id="ARBA00012966"/>
    </source>
</evidence>
<evidence type="ECO:0000256" key="3">
    <source>
        <dbReference type="ARBA" id="ARBA00017632"/>
    </source>
</evidence>
<evidence type="ECO:0000256" key="1">
    <source>
        <dbReference type="ARBA" id="ARBA00008142"/>
    </source>
</evidence>
<dbReference type="GO" id="GO:0006241">
    <property type="term" value="P:CTP biosynthetic process"/>
    <property type="evidence" value="ECO:0007669"/>
    <property type="project" value="UniProtKB-UniRule"/>
</dbReference>
<evidence type="ECO:0000256" key="11">
    <source>
        <dbReference type="ARBA" id="ARBA00022842"/>
    </source>
</evidence>
<dbReference type="GO" id="GO:0004550">
    <property type="term" value="F:nucleoside diphosphate kinase activity"/>
    <property type="evidence" value="ECO:0007669"/>
    <property type="project" value="UniProtKB-UniRule"/>
</dbReference>
<keyword evidence="19" id="KW-1185">Reference proteome</keyword>
<dbReference type="CDD" id="cd04413">
    <property type="entry name" value="NDPk_I"/>
    <property type="match status" value="1"/>
</dbReference>
<dbReference type="RefSeq" id="WP_180764090.1">
    <property type="nucleotide sequence ID" value="NZ_OBEN01000004.1"/>
</dbReference>
<evidence type="ECO:0000256" key="13">
    <source>
        <dbReference type="HAMAP-Rule" id="MF_00451"/>
    </source>
</evidence>
<dbReference type="HAMAP" id="MF_00451">
    <property type="entry name" value="NDP_kinase"/>
    <property type="match status" value="1"/>
</dbReference>
<protein>
    <recommendedName>
        <fullName evidence="3 13">Nucleoside diphosphate kinase</fullName>
        <shortName evidence="13">NDK</shortName>
        <shortName evidence="13">NDP kinase</shortName>
        <ecNumber evidence="2 13">2.7.4.6</ecNumber>
    </recommendedName>
    <alternativeName>
        <fullName evidence="13">Nucleoside-2-P kinase</fullName>
    </alternativeName>
</protein>
<dbReference type="PANTHER" id="PTHR46161:SF3">
    <property type="entry name" value="NUCLEOSIDE DIPHOSPHATE KINASE DDB_G0292928-RELATED"/>
    <property type="match status" value="1"/>
</dbReference>
<comment type="cofactor">
    <cofactor evidence="13">
        <name>Mg(2+)</name>
        <dbReference type="ChEBI" id="CHEBI:18420"/>
    </cofactor>
</comment>
<keyword evidence="6 13" id="KW-0808">Transferase</keyword>
<dbReference type="PROSITE" id="PS00469">
    <property type="entry name" value="NDPK"/>
    <property type="match status" value="1"/>
</dbReference>
<name>A0A285NX76_9AQUI</name>
<feature type="active site" description="Pros-phosphohistidine intermediate" evidence="13 14">
    <location>
        <position position="118"/>
    </location>
</feature>
<feature type="binding site" evidence="13 14">
    <location>
        <position position="57"/>
    </location>
    <ligand>
        <name>ATP</name>
        <dbReference type="ChEBI" id="CHEBI:30616"/>
    </ligand>
</feature>
<feature type="binding site" evidence="13 14">
    <location>
        <position position="115"/>
    </location>
    <ligand>
        <name>ATP</name>
        <dbReference type="ChEBI" id="CHEBI:30616"/>
    </ligand>
</feature>
<dbReference type="AlphaFoldDB" id="A0A285NX76"/>
<comment type="subunit">
    <text evidence="13">Homotetramer.</text>
</comment>
<feature type="domain" description="Nucleoside diphosphate kinase-like" evidence="17">
    <location>
        <begin position="1"/>
        <end position="141"/>
    </location>
</feature>
<dbReference type="SMART" id="SM00562">
    <property type="entry name" value="NDK"/>
    <property type="match status" value="1"/>
</dbReference>
<keyword evidence="12 13" id="KW-0546">Nucleotide metabolism</keyword>
<dbReference type="FunFam" id="3.30.70.141:FF:000003">
    <property type="entry name" value="Nucleoside diphosphate kinase"/>
    <property type="match status" value="1"/>
</dbReference>
<dbReference type="NCBIfam" id="NF001908">
    <property type="entry name" value="PRK00668.1"/>
    <property type="match status" value="1"/>
</dbReference>
<feature type="binding site" evidence="13 14">
    <location>
        <position position="85"/>
    </location>
    <ligand>
        <name>ATP</name>
        <dbReference type="ChEBI" id="CHEBI:30616"/>
    </ligand>
</feature>
<dbReference type="PANTHER" id="PTHR46161">
    <property type="entry name" value="NUCLEOSIDE DIPHOSPHATE KINASE"/>
    <property type="match status" value="1"/>
</dbReference>
<comment type="catalytic activity">
    <reaction evidence="13">
        <text>a ribonucleoside 5'-diphosphate + ATP = a ribonucleoside 5'-triphosphate + ADP</text>
        <dbReference type="Rhea" id="RHEA:18113"/>
        <dbReference type="ChEBI" id="CHEBI:30616"/>
        <dbReference type="ChEBI" id="CHEBI:57930"/>
        <dbReference type="ChEBI" id="CHEBI:61557"/>
        <dbReference type="ChEBI" id="CHEBI:456216"/>
        <dbReference type="EC" id="2.7.4.6"/>
    </reaction>
</comment>
<keyword evidence="10 13" id="KW-0067">ATP-binding</keyword>
<dbReference type="InterPro" id="IPR023005">
    <property type="entry name" value="Nucleoside_diP_kinase_AS"/>
</dbReference>
<evidence type="ECO:0000256" key="4">
    <source>
        <dbReference type="ARBA" id="ARBA00022490"/>
    </source>
</evidence>
<evidence type="ECO:0000256" key="14">
    <source>
        <dbReference type="PROSITE-ProRule" id="PRU00706"/>
    </source>
</evidence>
<organism evidence="18 19">
    <name type="scientific">Hydrogenobacter hydrogenophilus</name>
    <dbReference type="NCBI Taxonomy" id="35835"/>
    <lineage>
        <taxon>Bacteria</taxon>
        <taxon>Pseudomonadati</taxon>
        <taxon>Aquificota</taxon>
        <taxon>Aquificia</taxon>
        <taxon>Aquificales</taxon>
        <taxon>Aquificaceae</taxon>
        <taxon>Hydrogenobacter</taxon>
    </lineage>
</organism>
<dbReference type="Pfam" id="PF00334">
    <property type="entry name" value="NDK"/>
    <property type="match status" value="1"/>
</dbReference>
<feature type="binding site" evidence="13 14">
    <location>
        <position position="91"/>
    </location>
    <ligand>
        <name>ATP</name>
        <dbReference type="ChEBI" id="CHEBI:30616"/>
    </ligand>
</feature>
<evidence type="ECO:0000259" key="17">
    <source>
        <dbReference type="SMART" id="SM00562"/>
    </source>
</evidence>
<accession>A0A285NX76</accession>
<dbReference type="GO" id="GO:0046872">
    <property type="term" value="F:metal ion binding"/>
    <property type="evidence" value="ECO:0007669"/>
    <property type="project" value="UniProtKB-KW"/>
</dbReference>
<dbReference type="PROSITE" id="PS51374">
    <property type="entry name" value="NDPK_LIKE"/>
    <property type="match status" value="1"/>
</dbReference>
<keyword evidence="11 13" id="KW-0460">Magnesium</keyword>
<proteinExistence type="inferred from homology"/>
<dbReference type="GO" id="GO:0006183">
    <property type="term" value="P:GTP biosynthetic process"/>
    <property type="evidence" value="ECO:0007669"/>
    <property type="project" value="UniProtKB-UniRule"/>
</dbReference>
<evidence type="ECO:0000256" key="16">
    <source>
        <dbReference type="RuleBase" id="RU004013"/>
    </source>
</evidence>
<dbReference type="InterPro" id="IPR036850">
    <property type="entry name" value="NDK-like_dom_sf"/>
</dbReference>
<evidence type="ECO:0000256" key="9">
    <source>
        <dbReference type="ARBA" id="ARBA00022777"/>
    </source>
</evidence>
<evidence type="ECO:0000313" key="19">
    <source>
        <dbReference type="Proteomes" id="UP000218627"/>
    </source>
</evidence>
<evidence type="ECO:0000256" key="6">
    <source>
        <dbReference type="ARBA" id="ARBA00022679"/>
    </source>
</evidence>
<keyword evidence="4 13" id="KW-0963">Cytoplasm</keyword>
<evidence type="ECO:0000313" key="18">
    <source>
        <dbReference type="EMBL" id="SNZ14080.1"/>
    </source>
</evidence>
<comment type="catalytic activity">
    <reaction evidence="13 16">
        <text>a 2'-deoxyribonucleoside 5'-diphosphate + ATP = a 2'-deoxyribonucleoside 5'-triphosphate + ADP</text>
        <dbReference type="Rhea" id="RHEA:44640"/>
        <dbReference type="ChEBI" id="CHEBI:30616"/>
        <dbReference type="ChEBI" id="CHEBI:61560"/>
        <dbReference type="ChEBI" id="CHEBI:73316"/>
        <dbReference type="ChEBI" id="CHEBI:456216"/>
        <dbReference type="EC" id="2.7.4.6"/>
    </reaction>
</comment>
<comment type="similarity">
    <text evidence="1 13 14 15">Belongs to the NDK family.</text>
</comment>
<keyword evidence="8 13" id="KW-0547">Nucleotide-binding</keyword>
<evidence type="ECO:0000256" key="10">
    <source>
        <dbReference type="ARBA" id="ARBA00022840"/>
    </source>
</evidence>
<reference evidence="19" key="1">
    <citation type="submission" date="2017-09" db="EMBL/GenBank/DDBJ databases">
        <authorList>
            <person name="Varghese N."/>
            <person name="Submissions S."/>
        </authorList>
    </citation>
    <scope>NUCLEOTIDE SEQUENCE [LARGE SCALE GENOMIC DNA]</scope>
    <source>
        <strain evidence="19">DSM 2913</strain>
    </source>
</reference>
<feature type="binding site" evidence="13 14">
    <location>
        <position position="105"/>
    </location>
    <ligand>
        <name>ATP</name>
        <dbReference type="ChEBI" id="CHEBI:30616"/>
    </ligand>
</feature>
<sequence>MERTLIIIKPDAFQKGATGKIIDRFIEEGFRILAMKLFRFSKEQAEKFYIVHKDRPFYSELVEFMTSGPVVACVLEGENAIKRVRDIIGPTDSEEARRVAPSSIRALFGTDKGKNAIHASDSKESADYEIPFIFSRLELVE</sequence>
<dbReference type="InterPro" id="IPR001564">
    <property type="entry name" value="Nucleoside_diP_kinase"/>
</dbReference>
<dbReference type="Proteomes" id="UP000218627">
    <property type="component" value="Unassembled WGS sequence"/>
</dbReference>
<dbReference type="GO" id="GO:0005524">
    <property type="term" value="F:ATP binding"/>
    <property type="evidence" value="ECO:0007669"/>
    <property type="project" value="UniProtKB-UniRule"/>
</dbReference>
<evidence type="ECO:0000256" key="5">
    <source>
        <dbReference type="ARBA" id="ARBA00022553"/>
    </source>
</evidence>
<keyword evidence="5 13" id="KW-0597">Phosphoprotein</keyword>
<dbReference type="EMBL" id="OBEN01000004">
    <property type="protein sequence ID" value="SNZ14080.1"/>
    <property type="molecule type" value="Genomic_DNA"/>
</dbReference>
<evidence type="ECO:0000256" key="15">
    <source>
        <dbReference type="RuleBase" id="RU004011"/>
    </source>
</evidence>
<dbReference type="PRINTS" id="PR01243">
    <property type="entry name" value="NUCDPKINASE"/>
</dbReference>
<dbReference type="SUPFAM" id="SSF54919">
    <property type="entry name" value="Nucleoside diphosphate kinase, NDK"/>
    <property type="match status" value="1"/>
</dbReference>
<dbReference type="GO" id="GO:0006228">
    <property type="term" value="P:UTP biosynthetic process"/>
    <property type="evidence" value="ECO:0007669"/>
    <property type="project" value="UniProtKB-UniRule"/>
</dbReference>
<comment type="function">
    <text evidence="13">Major role in the synthesis of nucleoside triphosphates other than ATP. The ATP gamma phosphate is transferred to the NDP beta phosphate via a ping-pong mechanism, using a phosphorylated active-site intermediate.</text>
</comment>
<dbReference type="GO" id="GO:0005737">
    <property type="term" value="C:cytoplasm"/>
    <property type="evidence" value="ECO:0007669"/>
    <property type="project" value="UniProtKB-SubCell"/>
</dbReference>
<dbReference type="Gene3D" id="3.30.70.141">
    <property type="entry name" value="Nucleoside diphosphate kinase-like domain"/>
    <property type="match status" value="1"/>
</dbReference>
<keyword evidence="9 13" id="KW-0418">Kinase</keyword>
<dbReference type="InterPro" id="IPR034907">
    <property type="entry name" value="NDK-like_dom"/>
</dbReference>
<evidence type="ECO:0000256" key="7">
    <source>
        <dbReference type="ARBA" id="ARBA00022723"/>
    </source>
</evidence>
<gene>
    <name evidence="13" type="primary">ndk</name>
    <name evidence="18" type="ORF">SAMN06265353_0977</name>
</gene>